<comment type="subcellular location">
    <subcellularLocation>
        <location evidence="1">Cell membrane</location>
        <topology evidence="1">Multi-pass membrane protein</topology>
    </subcellularLocation>
</comment>
<evidence type="ECO:0000256" key="2">
    <source>
        <dbReference type="ARBA" id="ARBA00022475"/>
    </source>
</evidence>
<evidence type="ECO:0000256" key="1">
    <source>
        <dbReference type="ARBA" id="ARBA00004651"/>
    </source>
</evidence>
<dbReference type="InterPro" id="IPR036938">
    <property type="entry name" value="PAP2/HPO_sf"/>
</dbReference>
<dbReference type="Gene3D" id="1.20.144.10">
    <property type="entry name" value="Phosphatidic acid phosphatase type 2/haloperoxidase"/>
    <property type="match status" value="1"/>
</dbReference>
<dbReference type="SMART" id="SM00014">
    <property type="entry name" value="acidPPc"/>
    <property type="match status" value="1"/>
</dbReference>
<dbReference type="PANTHER" id="PTHR14969">
    <property type="entry name" value="SPHINGOSINE-1-PHOSPHATE PHOSPHOHYDROLASE"/>
    <property type="match status" value="1"/>
</dbReference>
<dbReference type="AlphaFoldDB" id="A0A1C3U619"/>
<evidence type="ECO:0000259" key="8">
    <source>
        <dbReference type="SMART" id="SM00014"/>
    </source>
</evidence>
<evidence type="ECO:0000256" key="7">
    <source>
        <dbReference type="SAM" id="Phobius"/>
    </source>
</evidence>
<gene>
    <name evidence="9" type="ORF">GA0061099_1001614</name>
</gene>
<keyword evidence="2" id="KW-1003">Cell membrane</keyword>
<evidence type="ECO:0000256" key="5">
    <source>
        <dbReference type="ARBA" id="ARBA00022989"/>
    </source>
</evidence>
<keyword evidence="3 7" id="KW-0812">Transmembrane</keyword>
<name>A0A1C3U619_9BRAD</name>
<dbReference type="SUPFAM" id="SSF48317">
    <property type="entry name" value="Acid phosphatase/Vanadium-dependent haloperoxidase"/>
    <property type="match status" value="1"/>
</dbReference>
<evidence type="ECO:0000313" key="10">
    <source>
        <dbReference type="Proteomes" id="UP000183174"/>
    </source>
</evidence>
<dbReference type="Proteomes" id="UP000183174">
    <property type="component" value="Unassembled WGS sequence"/>
</dbReference>
<evidence type="ECO:0000313" key="9">
    <source>
        <dbReference type="EMBL" id="SCB10931.1"/>
    </source>
</evidence>
<dbReference type="GO" id="GO:0005886">
    <property type="term" value="C:plasma membrane"/>
    <property type="evidence" value="ECO:0007669"/>
    <property type="project" value="UniProtKB-SubCell"/>
</dbReference>
<dbReference type="PANTHER" id="PTHR14969:SF62">
    <property type="entry name" value="DECAPRENYLPHOSPHORYL-5-PHOSPHORIBOSE PHOSPHATASE RV3807C-RELATED"/>
    <property type="match status" value="1"/>
</dbReference>
<organism evidence="9 10">
    <name type="scientific">Bradyrhizobium yuanmingense</name>
    <dbReference type="NCBI Taxonomy" id="108015"/>
    <lineage>
        <taxon>Bacteria</taxon>
        <taxon>Pseudomonadati</taxon>
        <taxon>Pseudomonadota</taxon>
        <taxon>Alphaproteobacteria</taxon>
        <taxon>Hyphomicrobiales</taxon>
        <taxon>Nitrobacteraceae</taxon>
        <taxon>Bradyrhizobium</taxon>
    </lineage>
</organism>
<dbReference type="RefSeq" id="WP_036031002.1">
    <property type="nucleotide sequence ID" value="NZ_FMAE01000001.1"/>
</dbReference>
<evidence type="ECO:0000256" key="6">
    <source>
        <dbReference type="ARBA" id="ARBA00023136"/>
    </source>
</evidence>
<reference evidence="9 10" key="1">
    <citation type="submission" date="2016-08" db="EMBL/GenBank/DDBJ databases">
        <authorList>
            <person name="Seilhamer J.J."/>
        </authorList>
    </citation>
    <scope>NUCLEOTIDE SEQUENCE [LARGE SCALE GENOMIC DNA]</scope>
    <source>
        <strain evidence="9 10">CCBAU 10071</strain>
    </source>
</reference>
<protein>
    <submittedName>
        <fullName evidence="9">Undecaprenyl-diphosphatase</fullName>
    </submittedName>
</protein>
<dbReference type="InterPro" id="IPR000326">
    <property type="entry name" value="PAP2/HPO"/>
</dbReference>
<keyword evidence="5 7" id="KW-1133">Transmembrane helix</keyword>
<feature type="transmembrane region" description="Helical" evidence="7">
    <location>
        <begin position="154"/>
        <end position="175"/>
    </location>
</feature>
<feature type="domain" description="Phosphatidic acid phosphatase type 2/haloperoxidase" evidence="8">
    <location>
        <begin position="64"/>
        <end position="176"/>
    </location>
</feature>
<dbReference type="Pfam" id="PF01569">
    <property type="entry name" value="PAP2"/>
    <property type="match status" value="1"/>
</dbReference>
<proteinExistence type="predicted"/>
<accession>A0A1C3U619</accession>
<evidence type="ECO:0000256" key="3">
    <source>
        <dbReference type="ARBA" id="ARBA00022692"/>
    </source>
</evidence>
<sequence length="195" mass="20938">MALVTVKPTRIDTAIANEIAHNTKSGLEHAAQAMTWAADEHVLVALAAAGWLYTRFRHPQQRPVADHVLIVSLATAVLPHVLKSVFDQTRPDRLTVSGHGRGVPFSGRARDAFPSGHAVHMGALASAAGLLPPAPRNLARSFAVALSLTRVALLAHWVSDVVAGFMLGIVVERLFRPFTMAKSRQRQRKGSGGQP</sequence>
<keyword evidence="4" id="KW-0378">Hydrolase</keyword>
<dbReference type="EMBL" id="FMAE01000001">
    <property type="protein sequence ID" value="SCB10931.1"/>
    <property type="molecule type" value="Genomic_DNA"/>
</dbReference>
<dbReference type="GO" id="GO:0016787">
    <property type="term" value="F:hydrolase activity"/>
    <property type="evidence" value="ECO:0007669"/>
    <property type="project" value="UniProtKB-KW"/>
</dbReference>
<evidence type="ECO:0000256" key="4">
    <source>
        <dbReference type="ARBA" id="ARBA00022801"/>
    </source>
</evidence>
<keyword evidence="6 7" id="KW-0472">Membrane</keyword>